<sequence length="87" mass="10427">MEDKFKNLNKLHKEFTEISNEIYFISNMKKFKENELKLIKSSDLISENTKEDLTNIYQEFYTKLEDVMKASKIKSKELSKQINKLTK</sequence>
<accession>A0A6H0V3T4</accession>
<evidence type="ECO:0000313" key="1">
    <source>
        <dbReference type="EMBL" id="QIW62359.1"/>
    </source>
</evidence>
<evidence type="ECO:0000313" key="2">
    <source>
        <dbReference type="Proteomes" id="UP000503310"/>
    </source>
</evidence>
<protein>
    <submittedName>
        <fullName evidence="1">Uncharacterized protein</fullName>
    </submittedName>
</protein>
<dbReference type="EMBL" id="CP047225">
    <property type="protein sequence ID" value="QIW62359.1"/>
    <property type="molecule type" value="Genomic_DNA"/>
</dbReference>
<name>A0A6H0V3T4_9BACT</name>
<dbReference type="RefSeq" id="WP_167845327.1">
    <property type="nucleotide sequence ID" value="NZ_CP047225.1"/>
</dbReference>
<reference evidence="1 2" key="1">
    <citation type="submission" date="2019-12" db="EMBL/GenBank/DDBJ databases">
        <title>Sequencing and analysis of the whole genome of Mycoplasma gallinaceum strain Peacock20181011.</title>
        <authorList>
            <person name="Liu X."/>
            <person name="Qin Z."/>
            <person name="Xu H."/>
        </authorList>
    </citation>
    <scope>NUCLEOTIDE SEQUENCE [LARGE SCALE GENOMIC DNA]</scope>
    <source>
        <strain evidence="1 2">Peacock20181011</strain>
    </source>
</reference>
<dbReference type="AlphaFoldDB" id="A0A6H0V3T4"/>
<organism evidence="1 2">
    <name type="scientific">Mycoplasmopsis gallinacea</name>
    <dbReference type="NCBI Taxonomy" id="29556"/>
    <lineage>
        <taxon>Bacteria</taxon>
        <taxon>Bacillati</taxon>
        <taxon>Mycoplasmatota</taxon>
        <taxon>Mycoplasmoidales</taxon>
        <taxon>Metamycoplasmataceae</taxon>
        <taxon>Mycoplasmopsis</taxon>
    </lineage>
</organism>
<dbReference type="Proteomes" id="UP000503310">
    <property type="component" value="Chromosome"/>
</dbReference>
<gene>
    <name evidence="1" type="ORF">GOQ20_02905</name>
</gene>
<proteinExistence type="predicted"/>